<protein>
    <recommendedName>
        <fullName evidence="6">GtrA/DPMS transmembrane domain-containing protein</fullName>
    </recommendedName>
</protein>
<dbReference type="Pfam" id="PF04138">
    <property type="entry name" value="GtrA_DPMS_TM"/>
    <property type="match status" value="1"/>
</dbReference>
<sequence>MRKTRDNILRFIDFFHPPFRRWIDLQTFRYLACGGSNQLLNIFLYWFCFNIILLKQDVPLPDMKPIGGPIASFIFASAFTIPIGFVLSKYVVFQESNLRGRIQLFRYMVLTGTCFILNYWMLKLFVNVMHIFPTVSQTITIVLLAIFSYIVQRFFTFRVKNAEPELPFPDTGE</sequence>
<name>A0ABP8MP06_9BACT</name>
<feature type="transmembrane region" description="Helical" evidence="5">
    <location>
        <begin position="66"/>
        <end position="92"/>
    </location>
</feature>
<reference evidence="8" key="1">
    <citation type="journal article" date="2019" name="Int. J. Syst. Evol. Microbiol.">
        <title>The Global Catalogue of Microorganisms (GCM) 10K type strain sequencing project: providing services to taxonomists for standard genome sequencing and annotation.</title>
        <authorList>
            <consortium name="The Broad Institute Genomics Platform"/>
            <consortium name="The Broad Institute Genome Sequencing Center for Infectious Disease"/>
            <person name="Wu L."/>
            <person name="Ma J."/>
        </authorList>
    </citation>
    <scope>NUCLEOTIDE SEQUENCE [LARGE SCALE GENOMIC DNA]</scope>
    <source>
        <strain evidence="8">JCM 31921</strain>
    </source>
</reference>
<evidence type="ECO:0000256" key="5">
    <source>
        <dbReference type="SAM" id="Phobius"/>
    </source>
</evidence>
<organism evidence="7 8">
    <name type="scientific">Rurimicrobium arvi</name>
    <dbReference type="NCBI Taxonomy" id="2049916"/>
    <lineage>
        <taxon>Bacteria</taxon>
        <taxon>Pseudomonadati</taxon>
        <taxon>Bacteroidota</taxon>
        <taxon>Chitinophagia</taxon>
        <taxon>Chitinophagales</taxon>
        <taxon>Chitinophagaceae</taxon>
        <taxon>Rurimicrobium</taxon>
    </lineage>
</organism>
<proteinExistence type="predicted"/>
<dbReference type="InterPro" id="IPR007267">
    <property type="entry name" value="GtrA_DPMS_TM"/>
</dbReference>
<evidence type="ECO:0000256" key="3">
    <source>
        <dbReference type="ARBA" id="ARBA00022989"/>
    </source>
</evidence>
<evidence type="ECO:0000313" key="8">
    <source>
        <dbReference type="Proteomes" id="UP001501410"/>
    </source>
</evidence>
<accession>A0ABP8MP06</accession>
<keyword evidence="8" id="KW-1185">Reference proteome</keyword>
<comment type="caution">
    <text evidence="7">The sequence shown here is derived from an EMBL/GenBank/DDBJ whole genome shotgun (WGS) entry which is preliminary data.</text>
</comment>
<evidence type="ECO:0000313" key="7">
    <source>
        <dbReference type="EMBL" id="GAA4452511.1"/>
    </source>
</evidence>
<feature type="transmembrane region" description="Helical" evidence="5">
    <location>
        <begin position="128"/>
        <end position="151"/>
    </location>
</feature>
<dbReference type="EMBL" id="BAABEZ010000014">
    <property type="protein sequence ID" value="GAA4452511.1"/>
    <property type="molecule type" value="Genomic_DNA"/>
</dbReference>
<dbReference type="RefSeq" id="WP_344823834.1">
    <property type="nucleotide sequence ID" value="NZ_BAABEZ010000014.1"/>
</dbReference>
<evidence type="ECO:0000259" key="6">
    <source>
        <dbReference type="Pfam" id="PF04138"/>
    </source>
</evidence>
<evidence type="ECO:0000256" key="1">
    <source>
        <dbReference type="ARBA" id="ARBA00004141"/>
    </source>
</evidence>
<gene>
    <name evidence="7" type="ORF">GCM10023092_11670</name>
</gene>
<keyword evidence="4 5" id="KW-0472">Membrane</keyword>
<feature type="domain" description="GtrA/DPMS transmembrane" evidence="6">
    <location>
        <begin position="29"/>
        <end position="157"/>
    </location>
</feature>
<dbReference type="Proteomes" id="UP001501410">
    <property type="component" value="Unassembled WGS sequence"/>
</dbReference>
<comment type="subcellular location">
    <subcellularLocation>
        <location evidence="1">Membrane</location>
        <topology evidence="1">Multi-pass membrane protein</topology>
    </subcellularLocation>
</comment>
<evidence type="ECO:0000256" key="4">
    <source>
        <dbReference type="ARBA" id="ARBA00023136"/>
    </source>
</evidence>
<feature type="transmembrane region" description="Helical" evidence="5">
    <location>
        <begin position="30"/>
        <end position="54"/>
    </location>
</feature>
<feature type="transmembrane region" description="Helical" evidence="5">
    <location>
        <begin position="104"/>
        <end position="122"/>
    </location>
</feature>
<keyword evidence="2 5" id="KW-0812">Transmembrane</keyword>
<keyword evidence="3 5" id="KW-1133">Transmembrane helix</keyword>
<evidence type="ECO:0000256" key="2">
    <source>
        <dbReference type="ARBA" id="ARBA00022692"/>
    </source>
</evidence>